<evidence type="ECO:0000313" key="2">
    <source>
        <dbReference type="Proteomes" id="UP000054477"/>
    </source>
</evidence>
<accession>A0A0C9WVD1</accession>
<reference evidence="1 2" key="1">
    <citation type="submission" date="2014-04" db="EMBL/GenBank/DDBJ databases">
        <authorList>
            <consortium name="DOE Joint Genome Institute"/>
            <person name="Kuo A."/>
            <person name="Kohler A."/>
            <person name="Nagy L.G."/>
            <person name="Floudas D."/>
            <person name="Copeland A."/>
            <person name="Barry K.W."/>
            <person name="Cichocki N."/>
            <person name="Veneault-Fourrey C."/>
            <person name="LaButti K."/>
            <person name="Lindquist E.A."/>
            <person name="Lipzen A."/>
            <person name="Lundell T."/>
            <person name="Morin E."/>
            <person name="Murat C."/>
            <person name="Sun H."/>
            <person name="Tunlid A."/>
            <person name="Henrissat B."/>
            <person name="Grigoriev I.V."/>
            <person name="Hibbett D.S."/>
            <person name="Martin F."/>
            <person name="Nordberg H.P."/>
            <person name="Cantor M.N."/>
            <person name="Hua S.X."/>
        </authorList>
    </citation>
    <scope>NUCLEOTIDE SEQUENCE [LARGE SCALE GENOMIC DNA]</scope>
    <source>
        <strain evidence="1 2">LaAM-08-1</strain>
    </source>
</reference>
<proteinExistence type="predicted"/>
<dbReference type="HOGENOM" id="CLU_2184392_0_0_1"/>
<dbReference type="Proteomes" id="UP000054477">
    <property type="component" value="Unassembled WGS sequence"/>
</dbReference>
<organism evidence="1 2">
    <name type="scientific">Laccaria amethystina LaAM-08-1</name>
    <dbReference type="NCBI Taxonomy" id="1095629"/>
    <lineage>
        <taxon>Eukaryota</taxon>
        <taxon>Fungi</taxon>
        <taxon>Dikarya</taxon>
        <taxon>Basidiomycota</taxon>
        <taxon>Agaricomycotina</taxon>
        <taxon>Agaricomycetes</taxon>
        <taxon>Agaricomycetidae</taxon>
        <taxon>Agaricales</taxon>
        <taxon>Agaricineae</taxon>
        <taxon>Hydnangiaceae</taxon>
        <taxon>Laccaria</taxon>
    </lineage>
</organism>
<keyword evidence="2" id="KW-1185">Reference proteome</keyword>
<protein>
    <submittedName>
        <fullName evidence="1">Uncharacterized protein</fullName>
    </submittedName>
</protein>
<name>A0A0C9WVD1_9AGAR</name>
<gene>
    <name evidence="1" type="ORF">K443DRAFT_682356</name>
</gene>
<reference evidence="2" key="2">
    <citation type="submission" date="2015-01" db="EMBL/GenBank/DDBJ databases">
        <title>Evolutionary Origins and Diversification of the Mycorrhizal Mutualists.</title>
        <authorList>
            <consortium name="DOE Joint Genome Institute"/>
            <consortium name="Mycorrhizal Genomics Consortium"/>
            <person name="Kohler A."/>
            <person name="Kuo A."/>
            <person name="Nagy L.G."/>
            <person name="Floudas D."/>
            <person name="Copeland A."/>
            <person name="Barry K.W."/>
            <person name="Cichocki N."/>
            <person name="Veneault-Fourrey C."/>
            <person name="LaButti K."/>
            <person name="Lindquist E.A."/>
            <person name="Lipzen A."/>
            <person name="Lundell T."/>
            <person name="Morin E."/>
            <person name="Murat C."/>
            <person name="Riley R."/>
            <person name="Ohm R."/>
            <person name="Sun H."/>
            <person name="Tunlid A."/>
            <person name="Henrissat B."/>
            <person name="Grigoriev I.V."/>
            <person name="Hibbett D.S."/>
            <person name="Martin F."/>
        </authorList>
    </citation>
    <scope>NUCLEOTIDE SEQUENCE [LARGE SCALE GENOMIC DNA]</scope>
    <source>
        <strain evidence="2">LaAM-08-1</strain>
    </source>
</reference>
<sequence>MFLFPSLRKLCRRRYIPKNAFRPLDGPGLHVIHLEGLSLNNVKSSFPNPRARKRSSTRECSETQHLGTDCYHAKSEESRRFGDAGGCRTQGWQTLRFDKGPNSSDESGG</sequence>
<evidence type="ECO:0000313" key="1">
    <source>
        <dbReference type="EMBL" id="KIJ96405.1"/>
    </source>
</evidence>
<dbReference type="EMBL" id="KN838723">
    <property type="protein sequence ID" value="KIJ96405.1"/>
    <property type="molecule type" value="Genomic_DNA"/>
</dbReference>
<dbReference type="AlphaFoldDB" id="A0A0C9WVD1"/>